<dbReference type="AlphaFoldDB" id="A0A644XFA6"/>
<evidence type="ECO:0000259" key="1">
    <source>
        <dbReference type="Pfam" id="PF00148"/>
    </source>
</evidence>
<gene>
    <name evidence="2" type="primary">bchB_7</name>
    <name evidence="2" type="ORF">SDC9_61256</name>
</gene>
<feature type="domain" description="Nitrogenase/oxidoreductase component 1" evidence="1">
    <location>
        <begin position="4"/>
        <end position="316"/>
    </location>
</feature>
<dbReference type="Pfam" id="PF00148">
    <property type="entry name" value="Oxidored_nitro"/>
    <property type="match status" value="1"/>
</dbReference>
<protein>
    <submittedName>
        <fullName evidence="2">Light-independent protochlorophyllide reductase subunit B</fullName>
        <ecNumber evidence="2">1.3.7.7</ecNumber>
    </submittedName>
</protein>
<proteinExistence type="predicted"/>
<accession>A0A644XFA6</accession>
<dbReference type="Gene3D" id="3.40.50.1980">
    <property type="entry name" value="Nitrogenase molybdenum iron protein domain"/>
    <property type="match status" value="2"/>
</dbReference>
<reference evidence="2" key="1">
    <citation type="submission" date="2019-08" db="EMBL/GenBank/DDBJ databases">
        <authorList>
            <person name="Kucharzyk K."/>
            <person name="Murdoch R.W."/>
            <person name="Higgins S."/>
            <person name="Loffler F."/>
        </authorList>
    </citation>
    <scope>NUCLEOTIDE SEQUENCE</scope>
</reference>
<dbReference type="EMBL" id="VSSQ01002354">
    <property type="protein sequence ID" value="MPM14892.1"/>
    <property type="molecule type" value="Genomic_DNA"/>
</dbReference>
<dbReference type="PANTHER" id="PTHR42846:SF1">
    <property type="entry name" value="NI-SIROHYDROCHLORIN A,C-DIAMIDE REDUCTIVE CYCLASE COMPLEX, COMPONENT CFBD"/>
    <property type="match status" value="1"/>
</dbReference>
<dbReference type="PANTHER" id="PTHR42846">
    <property type="entry name" value="NI-SIROHYDROCHLORIN A,C-DIAMIDE REDUCTIVE CYCLASE COMPLEX, COMPONENT CFBD"/>
    <property type="match status" value="1"/>
</dbReference>
<dbReference type="InterPro" id="IPR052673">
    <property type="entry name" value="Ni-siroh_cyclase_CfbD"/>
</dbReference>
<comment type="caution">
    <text evidence="2">The sequence shown here is derived from an EMBL/GenBank/DDBJ whole genome shotgun (WGS) entry which is preliminary data.</text>
</comment>
<keyword evidence="2" id="KW-0560">Oxidoreductase</keyword>
<name>A0A644XFA6_9ZZZZ</name>
<organism evidence="2">
    <name type="scientific">bioreactor metagenome</name>
    <dbReference type="NCBI Taxonomy" id="1076179"/>
    <lineage>
        <taxon>unclassified sequences</taxon>
        <taxon>metagenomes</taxon>
        <taxon>ecological metagenomes</taxon>
    </lineage>
</organism>
<dbReference type="InterPro" id="IPR000510">
    <property type="entry name" value="Nase/OxRdtase_comp1"/>
</dbReference>
<sequence length="320" mass="35177">MLPSAVPTIIGTDLPAICRELQPEYPDVPLIPFGCGGFNEHGYRGVQEALLLLARTLPRAMERTRRPTYNIIGSCADMFRFHADAGELQRVLKGAFGMEAICVMTSGTSVTQLEQLSSAHVNLVIRREGVPAAEHLQKRFGTPYLFGRPYGIEGTVKWLHAVKELIGLDPNHAFIKEEASRANAQMEPAEPVFRHVRRSHPDEATLSIGGHADVVEGVLRYATQELSLNQGICWCDCPEMASASVPYYSEEAWTSAITAQRKGMVMAGGEALVWAGKSPELQLANPDVKWRLSPYEAPFVGFRGAVHLAGLWLNAVLEQE</sequence>
<dbReference type="SUPFAM" id="SSF53807">
    <property type="entry name" value="Helical backbone' metal receptor"/>
    <property type="match status" value="1"/>
</dbReference>
<dbReference type="GO" id="GO:0016491">
    <property type="term" value="F:oxidoreductase activity"/>
    <property type="evidence" value="ECO:0007669"/>
    <property type="project" value="UniProtKB-KW"/>
</dbReference>
<evidence type="ECO:0000313" key="2">
    <source>
        <dbReference type="EMBL" id="MPM14892.1"/>
    </source>
</evidence>
<dbReference type="EC" id="1.3.7.7" evidence="2"/>